<dbReference type="PANTHER" id="PTHR43540">
    <property type="entry name" value="PEROXYUREIDOACRYLATE/UREIDOACRYLATE AMIDOHYDROLASE-RELATED"/>
    <property type="match status" value="1"/>
</dbReference>
<reference evidence="4 6" key="1">
    <citation type="submission" date="2020-06" db="EMBL/GenBank/DDBJ databases">
        <title>Anoxygenic phototrophic Chloroflexota member uses a Type I reaction center.</title>
        <authorList>
            <person name="Tsuji J.M."/>
            <person name="Shaw N.A."/>
            <person name="Nagashima S."/>
            <person name="Venkiteswaran J."/>
            <person name="Schiff S.L."/>
            <person name="Hanada S."/>
            <person name="Tank M."/>
            <person name="Neufeld J.D."/>
        </authorList>
    </citation>
    <scope>NUCLEOTIDE SEQUENCE [LARGE SCALE GENOMIC DNA]</scope>
    <source>
        <strain evidence="4">L227-S17</strain>
    </source>
</reference>
<reference evidence="5" key="2">
    <citation type="journal article" date="2024" name="Nature">
        <title>Anoxygenic phototroph of the Chloroflexota uses a type I reaction centre.</title>
        <authorList>
            <person name="Tsuji J.M."/>
            <person name="Shaw N.A."/>
            <person name="Nagashima S."/>
            <person name="Venkiteswaran J.J."/>
            <person name="Schiff S.L."/>
            <person name="Watanabe T."/>
            <person name="Fukui M."/>
            <person name="Hanada S."/>
            <person name="Tank M."/>
            <person name="Neufeld J.D."/>
        </authorList>
    </citation>
    <scope>NUCLEOTIDE SEQUENCE</scope>
    <source>
        <strain evidence="5">L227-S17</strain>
    </source>
</reference>
<evidence type="ECO:0000313" key="5">
    <source>
        <dbReference type="EMBL" id="WJW69664.1"/>
    </source>
</evidence>
<protein>
    <submittedName>
        <fullName evidence="4">Cysteine hydrolase</fullName>
    </submittedName>
</protein>
<dbReference type="GO" id="GO:0016787">
    <property type="term" value="F:hydrolase activity"/>
    <property type="evidence" value="ECO:0007669"/>
    <property type="project" value="UniProtKB-KW"/>
</dbReference>
<gene>
    <name evidence="4" type="ORF">HXX08_18045</name>
    <name evidence="5" type="ORF">OZ401_003292</name>
</gene>
<proteinExistence type="predicted"/>
<evidence type="ECO:0000313" key="7">
    <source>
        <dbReference type="Proteomes" id="UP001431572"/>
    </source>
</evidence>
<evidence type="ECO:0000256" key="1">
    <source>
        <dbReference type="ARBA" id="ARBA00022801"/>
    </source>
</evidence>
<dbReference type="InterPro" id="IPR000868">
    <property type="entry name" value="Isochorismatase-like_dom"/>
</dbReference>
<dbReference type="InterPro" id="IPR050272">
    <property type="entry name" value="Isochorismatase-like_hydrls"/>
</dbReference>
<feature type="region of interest" description="Disordered" evidence="2">
    <location>
        <begin position="196"/>
        <end position="215"/>
    </location>
</feature>
<evidence type="ECO:0000313" key="4">
    <source>
        <dbReference type="EMBL" id="NWJ47759.1"/>
    </source>
</evidence>
<sequence length="215" mass="23426">MDPKKTAVVLIEYQNDFTSPGGSLHDAVKGVMESTNMLANSVETAQKAREAGAVIIHSPISFTEDYHELTSNPYGILKGVVDSQSFRKGTWGVEIVDDLKPESGDIVLEGKRGLDAFASTNLDFILRSKGIETIALGGFLTNCCVESTMRSAYEKGFNVITLKDCTATLSEDEQRLAIEKNYPMFSRPMAHDEFLNELEGKEPASASSGRGYSAE</sequence>
<dbReference type="AlphaFoldDB" id="A0A8T7M6Q2"/>
<accession>A0A8T7M6Q2</accession>
<feature type="compositionally biased region" description="Polar residues" evidence="2">
    <location>
        <begin position="205"/>
        <end position="215"/>
    </location>
</feature>
<dbReference type="RefSeq" id="WP_341471537.1">
    <property type="nucleotide sequence ID" value="NZ_CP128400.1"/>
</dbReference>
<dbReference type="SUPFAM" id="SSF52499">
    <property type="entry name" value="Isochorismatase-like hydrolases"/>
    <property type="match status" value="1"/>
</dbReference>
<feature type="domain" description="Isochorismatase-like" evidence="3">
    <location>
        <begin position="6"/>
        <end position="192"/>
    </location>
</feature>
<evidence type="ECO:0000256" key="2">
    <source>
        <dbReference type="SAM" id="MobiDB-lite"/>
    </source>
</evidence>
<dbReference type="Pfam" id="PF00857">
    <property type="entry name" value="Isochorismatase"/>
    <property type="match status" value="1"/>
</dbReference>
<evidence type="ECO:0000313" key="6">
    <source>
        <dbReference type="Proteomes" id="UP000521676"/>
    </source>
</evidence>
<dbReference type="EMBL" id="JACATZ010000003">
    <property type="protein sequence ID" value="NWJ47759.1"/>
    <property type="molecule type" value="Genomic_DNA"/>
</dbReference>
<keyword evidence="1 4" id="KW-0378">Hydrolase</keyword>
<dbReference type="Gene3D" id="3.40.50.850">
    <property type="entry name" value="Isochorismatase-like"/>
    <property type="match status" value="1"/>
</dbReference>
<dbReference type="Proteomes" id="UP000521676">
    <property type="component" value="Unassembled WGS sequence"/>
</dbReference>
<dbReference type="PANTHER" id="PTHR43540:SF16">
    <property type="entry name" value="ISOCHORISMATASE-LIKE DOMAIN-CONTAINING PROTEIN"/>
    <property type="match status" value="1"/>
</dbReference>
<dbReference type="InterPro" id="IPR036380">
    <property type="entry name" value="Isochorismatase-like_sf"/>
</dbReference>
<evidence type="ECO:0000259" key="3">
    <source>
        <dbReference type="Pfam" id="PF00857"/>
    </source>
</evidence>
<dbReference type="CDD" id="cd00431">
    <property type="entry name" value="cysteine_hydrolases"/>
    <property type="match status" value="1"/>
</dbReference>
<dbReference type="EMBL" id="CP128400">
    <property type="protein sequence ID" value="WJW69664.1"/>
    <property type="molecule type" value="Genomic_DNA"/>
</dbReference>
<dbReference type="Proteomes" id="UP001431572">
    <property type="component" value="Chromosome 2"/>
</dbReference>
<organism evidence="4 6">
    <name type="scientific">Candidatus Chlorohelix allophototropha</name>
    <dbReference type="NCBI Taxonomy" id="3003348"/>
    <lineage>
        <taxon>Bacteria</taxon>
        <taxon>Bacillati</taxon>
        <taxon>Chloroflexota</taxon>
        <taxon>Chloroflexia</taxon>
        <taxon>Candidatus Chloroheliales</taxon>
        <taxon>Candidatus Chloroheliaceae</taxon>
        <taxon>Candidatus Chlorohelix</taxon>
    </lineage>
</organism>
<keyword evidence="7" id="KW-1185">Reference proteome</keyword>
<name>A0A8T7M6Q2_9CHLR</name>